<gene>
    <name evidence="1" type="ORF">Vadar_004316</name>
</gene>
<accession>A0ACB7Y4U9</accession>
<evidence type="ECO:0000313" key="1">
    <source>
        <dbReference type="EMBL" id="KAH7848553.1"/>
    </source>
</evidence>
<sequence length="177" mass="19054">MIVTAVLNFPPLPCFLDLRARLLSFEAQISVPSQPTNAAFMAAQHRGSSSSSSVPRSSSQWNHGGSISCQWKHGGGGSSGQWNHGGGSSSSQWNHGGGNYRNHNRNKDRDNRSSAIQTAPDSGLLGPPPRTIAPQSSQQALVMDPNWYPDTGATHHMTRDSRPVHNRTPYADSDSIP</sequence>
<protein>
    <submittedName>
        <fullName evidence="1">Uncharacterized protein</fullName>
    </submittedName>
</protein>
<name>A0ACB7Y4U9_9ERIC</name>
<dbReference type="Proteomes" id="UP000828048">
    <property type="component" value="Chromosome 7"/>
</dbReference>
<reference evidence="1 2" key="1">
    <citation type="journal article" date="2021" name="Hortic Res">
        <title>High-quality reference genome and annotation aids understanding of berry development for evergreen blueberry (Vaccinium darrowii).</title>
        <authorList>
            <person name="Yu J."/>
            <person name="Hulse-Kemp A.M."/>
            <person name="Babiker E."/>
            <person name="Staton M."/>
        </authorList>
    </citation>
    <scope>NUCLEOTIDE SEQUENCE [LARGE SCALE GENOMIC DNA]</scope>
    <source>
        <strain evidence="2">cv. NJ 8807/NJ 8810</strain>
        <tissue evidence="1">Young leaf</tissue>
    </source>
</reference>
<organism evidence="1 2">
    <name type="scientific">Vaccinium darrowii</name>
    <dbReference type="NCBI Taxonomy" id="229202"/>
    <lineage>
        <taxon>Eukaryota</taxon>
        <taxon>Viridiplantae</taxon>
        <taxon>Streptophyta</taxon>
        <taxon>Embryophyta</taxon>
        <taxon>Tracheophyta</taxon>
        <taxon>Spermatophyta</taxon>
        <taxon>Magnoliopsida</taxon>
        <taxon>eudicotyledons</taxon>
        <taxon>Gunneridae</taxon>
        <taxon>Pentapetalae</taxon>
        <taxon>asterids</taxon>
        <taxon>Ericales</taxon>
        <taxon>Ericaceae</taxon>
        <taxon>Vaccinioideae</taxon>
        <taxon>Vaccinieae</taxon>
        <taxon>Vaccinium</taxon>
    </lineage>
</organism>
<comment type="caution">
    <text evidence="1">The sequence shown here is derived from an EMBL/GenBank/DDBJ whole genome shotgun (WGS) entry which is preliminary data.</text>
</comment>
<proteinExistence type="predicted"/>
<keyword evidence="2" id="KW-1185">Reference proteome</keyword>
<evidence type="ECO:0000313" key="2">
    <source>
        <dbReference type="Proteomes" id="UP000828048"/>
    </source>
</evidence>
<dbReference type="EMBL" id="CM037157">
    <property type="protein sequence ID" value="KAH7848553.1"/>
    <property type="molecule type" value="Genomic_DNA"/>
</dbReference>